<dbReference type="EMBL" id="JABACJ020000030">
    <property type="protein sequence ID" value="MBU3878290.1"/>
    <property type="molecule type" value="Genomic_DNA"/>
</dbReference>
<keyword evidence="6" id="KW-1185">Reference proteome</keyword>
<evidence type="ECO:0000259" key="4">
    <source>
        <dbReference type="PROSITE" id="PS51387"/>
    </source>
</evidence>
<dbReference type="InterPro" id="IPR002346">
    <property type="entry name" value="Mopterin_DH_FAD-bd"/>
</dbReference>
<dbReference type="SMART" id="SM01092">
    <property type="entry name" value="CO_deh_flav_C"/>
    <property type="match status" value="1"/>
</dbReference>
<sequence length="293" mass="33200">MLQYKKYYMPKSKEELFELMENNEHSYDLISGGTDLYAEERTPFYDIEVVIDISGIEEFSTFELKKDSIIIGANTRIQQFLEKPEFIDNVPILRHAACYFADQQIREIATIGGNLANASPCGDMIPPLLTLDAVIHTAMKNKDGVSMREIPAVEFVKGVGKTSLLEGEVIQSVSCPIQKDYGCAFKKVGLRRSLCISAVNSAFLVKADKTKQYFEDVRIAFGGIAPVPTRLKEIEERLKGRPISKEVIQKVADYIPEDIVRSRSRREYRRTVVRNFLMAGLYESLAEINIVLR</sequence>
<dbReference type="InterPro" id="IPR005107">
    <property type="entry name" value="CO_DH_flav_C"/>
</dbReference>
<proteinExistence type="predicted"/>
<gene>
    <name evidence="5" type="ORF">HGO97_021030</name>
</gene>
<dbReference type="Pfam" id="PF00941">
    <property type="entry name" value="FAD_binding_5"/>
    <property type="match status" value="1"/>
</dbReference>
<comment type="caution">
    <text evidence="5">The sequence shown here is derived from an EMBL/GenBank/DDBJ whole genome shotgun (WGS) entry which is preliminary data.</text>
</comment>
<evidence type="ECO:0000313" key="5">
    <source>
        <dbReference type="EMBL" id="MBU3878290.1"/>
    </source>
</evidence>
<organism evidence="5 6">
    <name type="scientific">Faecalicatena faecalis</name>
    <dbReference type="NCBI Taxonomy" id="2726362"/>
    <lineage>
        <taxon>Bacteria</taxon>
        <taxon>Bacillati</taxon>
        <taxon>Bacillota</taxon>
        <taxon>Clostridia</taxon>
        <taxon>Lachnospirales</taxon>
        <taxon>Lachnospiraceae</taxon>
        <taxon>Faecalicatena</taxon>
    </lineage>
</organism>
<evidence type="ECO:0000256" key="1">
    <source>
        <dbReference type="ARBA" id="ARBA00022630"/>
    </source>
</evidence>
<evidence type="ECO:0000256" key="2">
    <source>
        <dbReference type="ARBA" id="ARBA00022827"/>
    </source>
</evidence>
<dbReference type="RefSeq" id="WP_216244970.1">
    <property type="nucleotide sequence ID" value="NZ_JABACJ020000030.1"/>
</dbReference>
<evidence type="ECO:0000313" key="6">
    <source>
        <dbReference type="Proteomes" id="UP000723714"/>
    </source>
</evidence>
<dbReference type="Pfam" id="PF03450">
    <property type="entry name" value="CO_deh_flav_C"/>
    <property type="match status" value="1"/>
</dbReference>
<dbReference type="PROSITE" id="PS51387">
    <property type="entry name" value="FAD_PCMH"/>
    <property type="match status" value="1"/>
</dbReference>
<evidence type="ECO:0000256" key="3">
    <source>
        <dbReference type="ARBA" id="ARBA00023002"/>
    </source>
</evidence>
<name>A0ABS6DAQ2_9FIRM</name>
<feature type="domain" description="FAD-binding PCMH-type" evidence="4">
    <location>
        <begin position="1"/>
        <end position="180"/>
    </location>
</feature>
<dbReference type="Proteomes" id="UP000723714">
    <property type="component" value="Unassembled WGS sequence"/>
</dbReference>
<dbReference type="InterPro" id="IPR016166">
    <property type="entry name" value="FAD-bd_PCMH"/>
</dbReference>
<dbReference type="InterPro" id="IPR051312">
    <property type="entry name" value="Diverse_Substr_Oxidored"/>
</dbReference>
<accession>A0ABS6DAQ2</accession>
<keyword evidence="3" id="KW-0560">Oxidoreductase</keyword>
<dbReference type="PANTHER" id="PTHR42659:SF2">
    <property type="entry name" value="XANTHINE DEHYDROGENASE SUBUNIT C-RELATED"/>
    <property type="match status" value="1"/>
</dbReference>
<keyword evidence="1" id="KW-0285">Flavoprotein</keyword>
<dbReference type="PANTHER" id="PTHR42659">
    <property type="entry name" value="XANTHINE DEHYDROGENASE SUBUNIT C-RELATED"/>
    <property type="match status" value="1"/>
</dbReference>
<reference evidence="5 6" key="1">
    <citation type="submission" date="2021-06" db="EMBL/GenBank/DDBJ databases">
        <title>Faecalicatena sp. nov. isolated from porcine feces.</title>
        <authorList>
            <person name="Oh B.S."/>
            <person name="Lee J.H."/>
        </authorList>
    </citation>
    <scope>NUCLEOTIDE SEQUENCE [LARGE SCALE GENOMIC DNA]</scope>
    <source>
        <strain evidence="5 6">AGMB00832</strain>
    </source>
</reference>
<protein>
    <submittedName>
        <fullName evidence="5">FAD binding domain-containing protein</fullName>
    </submittedName>
</protein>
<keyword evidence="2" id="KW-0274">FAD</keyword>